<reference evidence="4" key="1">
    <citation type="submission" date="2018-02" db="EMBL/GenBank/DDBJ databases">
        <authorList>
            <person name="Hornung B."/>
        </authorList>
    </citation>
    <scope>NUCLEOTIDE SEQUENCE [LARGE SCALE GENOMIC DNA]</scope>
</reference>
<comment type="catalytic activity">
    <reaction evidence="1">
        <text>L-aspartyl-tRNA(Asn) + L-glutamine + ATP + H2O = L-asparaginyl-tRNA(Asn) + L-glutamate + ADP + phosphate + 2 H(+)</text>
        <dbReference type="Rhea" id="RHEA:14513"/>
        <dbReference type="Rhea" id="RHEA-COMP:9674"/>
        <dbReference type="Rhea" id="RHEA-COMP:9677"/>
        <dbReference type="ChEBI" id="CHEBI:15377"/>
        <dbReference type="ChEBI" id="CHEBI:15378"/>
        <dbReference type="ChEBI" id="CHEBI:29985"/>
        <dbReference type="ChEBI" id="CHEBI:30616"/>
        <dbReference type="ChEBI" id="CHEBI:43474"/>
        <dbReference type="ChEBI" id="CHEBI:58359"/>
        <dbReference type="ChEBI" id="CHEBI:78515"/>
        <dbReference type="ChEBI" id="CHEBI:78516"/>
        <dbReference type="ChEBI" id="CHEBI:456216"/>
    </reaction>
</comment>
<dbReference type="EMBL" id="OMOH01000001">
    <property type="protein sequence ID" value="SPF67168.1"/>
    <property type="molecule type" value="Genomic_DNA"/>
</dbReference>
<dbReference type="EC" id="6.3.5.-" evidence="1"/>
<proteinExistence type="inferred from homology"/>
<keyword evidence="1" id="KW-0067">ATP-binding</keyword>
<organism evidence="3 4">
    <name type="scientific">Propionibacterium ruminifibrarum</name>
    <dbReference type="NCBI Taxonomy" id="1962131"/>
    <lineage>
        <taxon>Bacteria</taxon>
        <taxon>Bacillati</taxon>
        <taxon>Actinomycetota</taxon>
        <taxon>Actinomycetes</taxon>
        <taxon>Propionibacteriales</taxon>
        <taxon>Propionibacteriaceae</taxon>
        <taxon>Propionibacterium</taxon>
    </lineage>
</organism>
<dbReference type="InterPro" id="IPR036113">
    <property type="entry name" value="Asp/Glu-ADT_sf_sub_c"/>
</dbReference>
<keyword evidence="1" id="KW-0436">Ligase</keyword>
<comment type="subunit">
    <text evidence="1">Heterotrimer of A, B and C subunits.</text>
</comment>
<dbReference type="SUPFAM" id="SSF141000">
    <property type="entry name" value="Glu-tRNAGln amidotransferase C subunit"/>
    <property type="match status" value="1"/>
</dbReference>
<dbReference type="InterPro" id="IPR003837">
    <property type="entry name" value="GatC"/>
</dbReference>
<evidence type="ECO:0000256" key="2">
    <source>
        <dbReference type="SAM" id="MobiDB-lite"/>
    </source>
</evidence>
<evidence type="ECO:0000313" key="4">
    <source>
        <dbReference type="Proteomes" id="UP000265962"/>
    </source>
</evidence>
<comment type="catalytic activity">
    <reaction evidence="1">
        <text>L-glutamyl-tRNA(Gln) + L-glutamine + ATP + H2O = L-glutaminyl-tRNA(Gln) + L-glutamate + ADP + phosphate + H(+)</text>
        <dbReference type="Rhea" id="RHEA:17521"/>
        <dbReference type="Rhea" id="RHEA-COMP:9681"/>
        <dbReference type="Rhea" id="RHEA-COMP:9684"/>
        <dbReference type="ChEBI" id="CHEBI:15377"/>
        <dbReference type="ChEBI" id="CHEBI:15378"/>
        <dbReference type="ChEBI" id="CHEBI:29985"/>
        <dbReference type="ChEBI" id="CHEBI:30616"/>
        <dbReference type="ChEBI" id="CHEBI:43474"/>
        <dbReference type="ChEBI" id="CHEBI:58359"/>
        <dbReference type="ChEBI" id="CHEBI:78520"/>
        <dbReference type="ChEBI" id="CHEBI:78521"/>
        <dbReference type="ChEBI" id="CHEBI:456216"/>
    </reaction>
</comment>
<keyword evidence="1" id="KW-0547">Nucleotide-binding</keyword>
<keyword evidence="1" id="KW-0648">Protein biosynthesis</keyword>
<dbReference type="AlphaFoldDB" id="A0A375HY08"/>
<accession>A0A375HY08</accession>
<evidence type="ECO:0000313" key="3">
    <source>
        <dbReference type="EMBL" id="SPF67168.1"/>
    </source>
</evidence>
<dbReference type="GO" id="GO:0050567">
    <property type="term" value="F:glutaminyl-tRNA synthase (glutamine-hydrolyzing) activity"/>
    <property type="evidence" value="ECO:0007669"/>
    <property type="project" value="UniProtKB-UniRule"/>
</dbReference>
<dbReference type="GO" id="GO:0006450">
    <property type="term" value="P:regulation of translational fidelity"/>
    <property type="evidence" value="ECO:0007669"/>
    <property type="project" value="InterPro"/>
</dbReference>
<dbReference type="GO" id="GO:0050566">
    <property type="term" value="F:asparaginyl-tRNA synthase (glutamine-hydrolyzing) activity"/>
    <property type="evidence" value="ECO:0007669"/>
    <property type="project" value="RHEA"/>
</dbReference>
<name>A0A375HY08_9ACTN</name>
<dbReference type="OrthoDB" id="5295223at2"/>
<sequence length="100" mass="10838">MALTPQDVSRLAELARIELTPAELAEIAPQLDVILEAVASVGQVADQDIPPSSHAVPLTNVMRDDERRDSWPAEAMLRGAPAQGQQRFRVPRIIDDSDAG</sequence>
<comment type="function">
    <text evidence="1">Allows the formation of correctly charged Asn-tRNA(Asn) or Gln-tRNA(Gln) through the transamidation of misacylated Asp-tRNA(Asn) or Glu-tRNA(Gln) in organisms which lack either or both of asparaginyl-tRNA or glutaminyl-tRNA synthetases. The reaction takes place in the presence of glutamine and ATP through an activated phospho-Asp-tRNA(Asn) or phospho-Glu-tRNA(Gln).</text>
</comment>
<dbReference type="Proteomes" id="UP000265962">
    <property type="component" value="Unassembled WGS sequence"/>
</dbReference>
<evidence type="ECO:0000256" key="1">
    <source>
        <dbReference type="HAMAP-Rule" id="MF_00122"/>
    </source>
</evidence>
<dbReference type="GO" id="GO:0005524">
    <property type="term" value="F:ATP binding"/>
    <property type="evidence" value="ECO:0007669"/>
    <property type="project" value="UniProtKB-KW"/>
</dbReference>
<dbReference type="PANTHER" id="PTHR15004:SF0">
    <property type="entry name" value="GLUTAMYL-TRNA(GLN) AMIDOTRANSFERASE SUBUNIT C, MITOCHONDRIAL"/>
    <property type="match status" value="1"/>
</dbReference>
<dbReference type="NCBIfam" id="TIGR00135">
    <property type="entry name" value="gatC"/>
    <property type="match status" value="1"/>
</dbReference>
<dbReference type="Gene3D" id="1.10.20.60">
    <property type="entry name" value="Glu-tRNAGln amidotransferase C subunit, N-terminal domain"/>
    <property type="match status" value="1"/>
</dbReference>
<gene>
    <name evidence="1" type="primary">gatC</name>
    <name evidence="3" type="ORF">PROPJV5_0178</name>
</gene>
<keyword evidence="3" id="KW-0808">Transferase</keyword>
<dbReference type="GO" id="GO:0006412">
    <property type="term" value="P:translation"/>
    <property type="evidence" value="ECO:0007669"/>
    <property type="project" value="UniProtKB-UniRule"/>
</dbReference>
<feature type="region of interest" description="Disordered" evidence="2">
    <location>
        <begin position="79"/>
        <end position="100"/>
    </location>
</feature>
<keyword evidence="4" id="KW-1185">Reference proteome</keyword>
<dbReference type="PANTHER" id="PTHR15004">
    <property type="entry name" value="GLUTAMYL-TRNA(GLN) AMIDOTRANSFERASE SUBUNIT C, MITOCHONDRIAL"/>
    <property type="match status" value="1"/>
</dbReference>
<comment type="similarity">
    <text evidence="1">Belongs to the GatC family.</text>
</comment>
<protein>
    <recommendedName>
        <fullName evidence="1">Aspartyl/glutamyl-tRNA(Asn/Gln) amidotransferase subunit C</fullName>
        <shortName evidence="1">Asp/Glu-ADT subunit C</shortName>
        <ecNumber evidence="1">6.3.5.-</ecNumber>
    </recommendedName>
</protein>
<dbReference type="Pfam" id="PF02686">
    <property type="entry name" value="GatC"/>
    <property type="match status" value="1"/>
</dbReference>
<dbReference type="GO" id="GO:0070681">
    <property type="term" value="P:glutaminyl-tRNAGln biosynthesis via transamidation"/>
    <property type="evidence" value="ECO:0007669"/>
    <property type="project" value="TreeGrafter"/>
</dbReference>
<dbReference type="HAMAP" id="MF_00122">
    <property type="entry name" value="GatC"/>
    <property type="match status" value="1"/>
</dbReference>
<dbReference type="GO" id="GO:0016740">
    <property type="term" value="F:transferase activity"/>
    <property type="evidence" value="ECO:0007669"/>
    <property type="project" value="UniProtKB-KW"/>
</dbReference>